<comment type="caution">
    <text evidence="2">The sequence shown here is derived from an EMBL/GenBank/DDBJ whole genome shotgun (WGS) entry which is preliminary data.</text>
</comment>
<dbReference type="EMBL" id="CAJOBA010034919">
    <property type="protein sequence ID" value="CAF3994722.1"/>
    <property type="molecule type" value="Genomic_DNA"/>
</dbReference>
<reference evidence="2" key="1">
    <citation type="submission" date="2021-02" db="EMBL/GenBank/DDBJ databases">
        <authorList>
            <person name="Nowell W R."/>
        </authorList>
    </citation>
    <scope>NUCLEOTIDE SEQUENCE</scope>
</reference>
<gene>
    <name evidence="2" type="ORF">OVA965_LOCUS23182</name>
    <name evidence="3" type="ORF">TMI583_LOCUS23897</name>
</gene>
<dbReference type="AlphaFoldDB" id="A0A8S2EM41"/>
<feature type="signal peptide" evidence="1">
    <location>
        <begin position="1"/>
        <end position="17"/>
    </location>
</feature>
<dbReference type="EMBL" id="CAJNOK010013392">
    <property type="protein sequence ID" value="CAF1183549.1"/>
    <property type="molecule type" value="Genomic_DNA"/>
</dbReference>
<evidence type="ECO:0000256" key="1">
    <source>
        <dbReference type="SAM" id="SignalP"/>
    </source>
</evidence>
<evidence type="ECO:0000313" key="2">
    <source>
        <dbReference type="EMBL" id="CAF1183549.1"/>
    </source>
</evidence>
<dbReference type="Proteomes" id="UP000677228">
    <property type="component" value="Unassembled WGS sequence"/>
</dbReference>
<protein>
    <submittedName>
        <fullName evidence="2">Uncharacterized protein</fullName>
    </submittedName>
</protein>
<organism evidence="2 4">
    <name type="scientific">Didymodactylos carnosus</name>
    <dbReference type="NCBI Taxonomy" id="1234261"/>
    <lineage>
        <taxon>Eukaryota</taxon>
        <taxon>Metazoa</taxon>
        <taxon>Spiralia</taxon>
        <taxon>Gnathifera</taxon>
        <taxon>Rotifera</taxon>
        <taxon>Eurotatoria</taxon>
        <taxon>Bdelloidea</taxon>
        <taxon>Philodinida</taxon>
        <taxon>Philodinidae</taxon>
        <taxon>Didymodactylos</taxon>
    </lineage>
</organism>
<sequence>MLFSVFLFIAVNGAVLPDNNDCKANLGTNTCGGTLTTNHSCESSVVNIRDMELLKCESVNIFWSYNVGNLTMTIETEYTKQRRPFTIYWENTYSAFIPHIYRVVNEIETEITSEDDKIVQHSDSKYQVILKLQGPEKLTFYGAFLNYEVAPSK</sequence>
<accession>A0A8S2EM41</accession>
<evidence type="ECO:0000313" key="4">
    <source>
        <dbReference type="Proteomes" id="UP000677228"/>
    </source>
</evidence>
<dbReference type="Proteomes" id="UP000682733">
    <property type="component" value="Unassembled WGS sequence"/>
</dbReference>
<proteinExistence type="predicted"/>
<feature type="chain" id="PRO_5036434536" evidence="1">
    <location>
        <begin position="18"/>
        <end position="153"/>
    </location>
</feature>
<evidence type="ECO:0000313" key="3">
    <source>
        <dbReference type="EMBL" id="CAF3994722.1"/>
    </source>
</evidence>
<keyword evidence="1" id="KW-0732">Signal</keyword>
<name>A0A8S2EM41_9BILA</name>